<keyword evidence="4 6" id="KW-0479">Metal-binding</keyword>
<dbReference type="InterPro" id="IPR050529">
    <property type="entry name" value="CYP450_sterol_14alpha_dmase"/>
</dbReference>
<dbReference type="GO" id="GO:0020037">
    <property type="term" value="F:heme binding"/>
    <property type="evidence" value="ECO:0007669"/>
    <property type="project" value="InterPro"/>
</dbReference>
<name>A0A9P4PSL3_9PLEO</name>
<dbReference type="InterPro" id="IPR017972">
    <property type="entry name" value="Cyt_P450_CS"/>
</dbReference>
<dbReference type="SUPFAM" id="SSF48264">
    <property type="entry name" value="Cytochrome P450"/>
    <property type="match status" value="1"/>
</dbReference>
<keyword evidence="7" id="KW-0503">Monooxygenase</keyword>
<dbReference type="Gene3D" id="1.10.630.10">
    <property type="entry name" value="Cytochrome P450"/>
    <property type="match status" value="1"/>
</dbReference>
<dbReference type="PANTHER" id="PTHR24304">
    <property type="entry name" value="CYTOCHROME P450 FAMILY 7"/>
    <property type="match status" value="1"/>
</dbReference>
<dbReference type="GO" id="GO:0005506">
    <property type="term" value="F:iron ion binding"/>
    <property type="evidence" value="ECO:0007669"/>
    <property type="project" value="InterPro"/>
</dbReference>
<keyword evidence="3 6" id="KW-0349">Heme</keyword>
<evidence type="ECO:0000256" key="1">
    <source>
        <dbReference type="ARBA" id="ARBA00001971"/>
    </source>
</evidence>
<dbReference type="PRINTS" id="PR00465">
    <property type="entry name" value="EP450IV"/>
</dbReference>
<accession>A0A9P4PSL3</accession>
<protein>
    <submittedName>
        <fullName evidence="8">Cytochrome P450</fullName>
    </submittedName>
</protein>
<evidence type="ECO:0000256" key="4">
    <source>
        <dbReference type="ARBA" id="ARBA00022723"/>
    </source>
</evidence>
<evidence type="ECO:0000256" key="2">
    <source>
        <dbReference type="ARBA" id="ARBA00010617"/>
    </source>
</evidence>
<sequence>MILDVVDKLPFLYETANAHPASLAAAFIGLALLLWRLVKFTVLPALDPNDPKEYPYWVPVVGHLRAFTKDSQGLLTRARLHFKDVRDPFSITMGGQKFYIVTKSKDVSTVYRNSKTLTFEIFAQEILVDLGCSQGAVNSVYGVGHADSKGLVKELGAKTPAKKTRDMHHHQLFPGAGNLINDIGSVFVAYFDKTMDLQWLKTQFYANEVGNGAVTVSLWDLNSDLFTNAAQEAYFGQKLRSINPAMAWTMLEFDDLAWQLMFKYPPFLSRKMHAAKDQAFDALEQYFASPIEQREDTVWWTKAFEMEMRSAGLGDRDLAIMAMTIYWGASTNLRKGGFWFIAYLLFDPTLLALIQDEIAPAFNGREINQDYLTKQCPRFQGAWEETMRITAFSSSVRFVTEDTVIGNKLLRKGYRIMMPYRQMHLDESVFGPDAEDFVADRFVKNSGLRNHNMTFGGGATQCPGRHLATHTILVFVAMFLHRFEVTLDPPGQLFPQINEAHPVLGLVDVKRSSDLKVQLRLK</sequence>
<keyword evidence="7" id="KW-0560">Oxidoreductase</keyword>
<dbReference type="GO" id="GO:0008395">
    <property type="term" value="F:steroid hydroxylase activity"/>
    <property type="evidence" value="ECO:0007669"/>
    <property type="project" value="TreeGrafter"/>
</dbReference>
<evidence type="ECO:0000256" key="7">
    <source>
        <dbReference type="RuleBase" id="RU000461"/>
    </source>
</evidence>
<dbReference type="AlphaFoldDB" id="A0A9P4PSL3"/>
<keyword evidence="9" id="KW-1185">Reference proteome</keyword>
<dbReference type="PROSITE" id="PS00086">
    <property type="entry name" value="CYTOCHROME_P450"/>
    <property type="match status" value="1"/>
</dbReference>
<evidence type="ECO:0000256" key="3">
    <source>
        <dbReference type="ARBA" id="ARBA00022617"/>
    </source>
</evidence>
<keyword evidence="5 6" id="KW-0408">Iron</keyword>
<comment type="similarity">
    <text evidence="2 7">Belongs to the cytochrome P450 family.</text>
</comment>
<gene>
    <name evidence="8" type="ORF">P171DRAFT_205795</name>
</gene>
<dbReference type="InterPro" id="IPR001128">
    <property type="entry name" value="Cyt_P450"/>
</dbReference>
<evidence type="ECO:0000313" key="8">
    <source>
        <dbReference type="EMBL" id="KAF2448091.1"/>
    </source>
</evidence>
<dbReference type="Pfam" id="PF00067">
    <property type="entry name" value="p450"/>
    <property type="match status" value="1"/>
</dbReference>
<dbReference type="OrthoDB" id="1470350at2759"/>
<evidence type="ECO:0000256" key="5">
    <source>
        <dbReference type="ARBA" id="ARBA00023004"/>
    </source>
</evidence>
<proteinExistence type="inferred from homology"/>
<dbReference type="Proteomes" id="UP000799764">
    <property type="component" value="Unassembled WGS sequence"/>
</dbReference>
<evidence type="ECO:0000256" key="6">
    <source>
        <dbReference type="PIRSR" id="PIRSR602403-1"/>
    </source>
</evidence>
<dbReference type="EMBL" id="MU001495">
    <property type="protein sequence ID" value="KAF2448091.1"/>
    <property type="molecule type" value="Genomic_DNA"/>
</dbReference>
<evidence type="ECO:0000313" key="9">
    <source>
        <dbReference type="Proteomes" id="UP000799764"/>
    </source>
</evidence>
<comment type="caution">
    <text evidence="8">The sequence shown here is derived from an EMBL/GenBank/DDBJ whole genome shotgun (WGS) entry which is preliminary data.</text>
</comment>
<dbReference type="GO" id="GO:0016705">
    <property type="term" value="F:oxidoreductase activity, acting on paired donors, with incorporation or reduction of molecular oxygen"/>
    <property type="evidence" value="ECO:0007669"/>
    <property type="project" value="InterPro"/>
</dbReference>
<organism evidence="8 9">
    <name type="scientific">Karstenula rhodostoma CBS 690.94</name>
    <dbReference type="NCBI Taxonomy" id="1392251"/>
    <lineage>
        <taxon>Eukaryota</taxon>
        <taxon>Fungi</taxon>
        <taxon>Dikarya</taxon>
        <taxon>Ascomycota</taxon>
        <taxon>Pezizomycotina</taxon>
        <taxon>Dothideomycetes</taxon>
        <taxon>Pleosporomycetidae</taxon>
        <taxon>Pleosporales</taxon>
        <taxon>Massarineae</taxon>
        <taxon>Didymosphaeriaceae</taxon>
        <taxon>Karstenula</taxon>
    </lineage>
</organism>
<comment type="cofactor">
    <cofactor evidence="1 6">
        <name>heme</name>
        <dbReference type="ChEBI" id="CHEBI:30413"/>
    </cofactor>
</comment>
<dbReference type="PANTHER" id="PTHR24304:SF2">
    <property type="entry name" value="24-HYDROXYCHOLESTEROL 7-ALPHA-HYDROXYLASE"/>
    <property type="match status" value="1"/>
</dbReference>
<dbReference type="CDD" id="cd11040">
    <property type="entry name" value="CYP7_CYP8-like"/>
    <property type="match status" value="1"/>
</dbReference>
<feature type="binding site" description="axial binding residue" evidence="6">
    <location>
        <position position="462"/>
    </location>
    <ligand>
        <name>heme</name>
        <dbReference type="ChEBI" id="CHEBI:30413"/>
    </ligand>
    <ligandPart>
        <name>Fe</name>
        <dbReference type="ChEBI" id="CHEBI:18248"/>
    </ligandPart>
</feature>
<dbReference type="InterPro" id="IPR002403">
    <property type="entry name" value="Cyt_P450_E_grp-IV"/>
</dbReference>
<reference evidence="8" key="1">
    <citation type="journal article" date="2020" name="Stud. Mycol.">
        <title>101 Dothideomycetes genomes: a test case for predicting lifestyles and emergence of pathogens.</title>
        <authorList>
            <person name="Haridas S."/>
            <person name="Albert R."/>
            <person name="Binder M."/>
            <person name="Bloem J."/>
            <person name="Labutti K."/>
            <person name="Salamov A."/>
            <person name="Andreopoulos B."/>
            <person name="Baker S."/>
            <person name="Barry K."/>
            <person name="Bills G."/>
            <person name="Bluhm B."/>
            <person name="Cannon C."/>
            <person name="Castanera R."/>
            <person name="Culley D."/>
            <person name="Daum C."/>
            <person name="Ezra D."/>
            <person name="Gonzalez J."/>
            <person name="Henrissat B."/>
            <person name="Kuo A."/>
            <person name="Liang C."/>
            <person name="Lipzen A."/>
            <person name="Lutzoni F."/>
            <person name="Magnuson J."/>
            <person name="Mondo S."/>
            <person name="Nolan M."/>
            <person name="Ohm R."/>
            <person name="Pangilinan J."/>
            <person name="Park H.-J."/>
            <person name="Ramirez L."/>
            <person name="Alfaro M."/>
            <person name="Sun H."/>
            <person name="Tritt A."/>
            <person name="Yoshinaga Y."/>
            <person name="Zwiers L.-H."/>
            <person name="Turgeon B."/>
            <person name="Goodwin S."/>
            <person name="Spatafora J."/>
            <person name="Crous P."/>
            <person name="Grigoriev I."/>
        </authorList>
    </citation>
    <scope>NUCLEOTIDE SEQUENCE</scope>
    <source>
        <strain evidence="8">CBS 690.94</strain>
    </source>
</reference>
<dbReference type="InterPro" id="IPR036396">
    <property type="entry name" value="Cyt_P450_sf"/>
</dbReference>